<accession>A0A3S8ZZT5</accession>
<feature type="domain" description="Beta-lactamase-related" evidence="1">
    <location>
        <begin position="71"/>
        <end position="359"/>
    </location>
</feature>
<sequence>MSPLYASAYDIRRFAASLLNRIIGNNMLCSNCRGHISYDRSLVMTDLALIRSLDELHRTDSLFGTFNGNILIAQEHDILVSRSYGMADFASGRQHDEDTLFYIASITKQFTAACILMLVQEHRLALADPIGKYIPQYAKGSNVTIVQLLTHTSGIPEHVSLPKFWNNLDAITTPEQLFMYFKDMDLEAAPGTVYKYCNSNYILLGMLIEAVSGQTYGEFLSQRIFAPLGMNRTFYSPMVMDSPNKARGYAALQPQPIPARVLAPVIPFAAGGILSTTPDLFKWSNALFEGKLLPEEALRVMLTPHLHGYGLGVHIEAQTMNGTTQTIVYHDGGIDGYCSKLVRMLTTGHTVILLSNYDQVSVTKYYQAILSCMQL</sequence>
<dbReference type="InterPro" id="IPR012338">
    <property type="entry name" value="Beta-lactam/transpept-like"/>
</dbReference>
<keyword evidence="3" id="KW-1185">Reference proteome</keyword>
<evidence type="ECO:0000259" key="1">
    <source>
        <dbReference type="Pfam" id="PF00144"/>
    </source>
</evidence>
<evidence type="ECO:0000313" key="3">
    <source>
        <dbReference type="Proteomes" id="UP000272528"/>
    </source>
</evidence>
<dbReference type="InterPro" id="IPR050491">
    <property type="entry name" value="AmpC-like"/>
</dbReference>
<dbReference type="Gene3D" id="3.40.710.10">
    <property type="entry name" value="DD-peptidase/beta-lactamase superfamily"/>
    <property type="match status" value="1"/>
</dbReference>
<dbReference type="SUPFAM" id="SSF56601">
    <property type="entry name" value="beta-lactamase/transpeptidase-like"/>
    <property type="match status" value="1"/>
</dbReference>
<dbReference type="PANTHER" id="PTHR46825">
    <property type="entry name" value="D-ALANYL-D-ALANINE-CARBOXYPEPTIDASE/ENDOPEPTIDASE AMPH"/>
    <property type="match status" value="1"/>
</dbReference>
<dbReference type="OrthoDB" id="9803467at2"/>
<dbReference type="EMBL" id="CP034437">
    <property type="protein sequence ID" value="AZN38982.1"/>
    <property type="molecule type" value="Genomic_DNA"/>
</dbReference>
<organism evidence="2 3">
    <name type="scientific">Paenibacillus albus</name>
    <dbReference type="NCBI Taxonomy" id="2495582"/>
    <lineage>
        <taxon>Bacteria</taxon>
        <taxon>Bacillati</taxon>
        <taxon>Bacillota</taxon>
        <taxon>Bacilli</taxon>
        <taxon>Bacillales</taxon>
        <taxon>Paenibacillaceae</taxon>
        <taxon>Paenibacillus</taxon>
    </lineage>
</organism>
<keyword evidence="2" id="KW-0378">Hydrolase</keyword>
<protein>
    <submittedName>
        <fullName evidence="2">Class A beta-lactamase-related serine hydrolase</fullName>
    </submittedName>
</protein>
<dbReference type="Proteomes" id="UP000272528">
    <property type="component" value="Chromosome"/>
</dbReference>
<dbReference type="Pfam" id="PF00144">
    <property type="entry name" value="Beta-lactamase"/>
    <property type="match status" value="1"/>
</dbReference>
<name>A0A3S8ZZT5_9BACL</name>
<dbReference type="AlphaFoldDB" id="A0A3S8ZZT5"/>
<gene>
    <name evidence="2" type="ORF">EJC50_04355</name>
</gene>
<dbReference type="PANTHER" id="PTHR46825:SF9">
    <property type="entry name" value="BETA-LACTAMASE-RELATED DOMAIN-CONTAINING PROTEIN"/>
    <property type="match status" value="1"/>
</dbReference>
<reference evidence="3" key="1">
    <citation type="submission" date="2018-12" db="EMBL/GenBank/DDBJ databases">
        <title>Genome sequence of Peanibacillus sp.</title>
        <authorList>
            <person name="Subramani G."/>
            <person name="Srinivasan S."/>
            <person name="Kim M.K."/>
        </authorList>
    </citation>
    <scope>NUCLEOTIDE SEQUENCE [LARGE SCALE GENOMIC DNA]</scope>
    <source>
        <strain evidence="3">18JY67-1</strain>
    </source>
</reference>
<dbReference type="KEGG" id="palb:EJC50_04355"/>
<dbReference type="GO" id="GO:0016787">
    <property type="term" value="F:hydrolase activity"/>
    <property type="evidence" value="ECO:0007669"/>
    <property type="project" value="UniProtKB-KW"/>
</dbReference>
<proteinExistence type="predicted"/>
<evidence type="ECO:0000313" key="2">
    <source>
        <dbReference type="EMBL" id="AZN38982.1"/>
    </source>
</evidence>
<dbReference type="InterPro" id="IPR001466">
    <property type="entry name" value="Beta-lactam-related"/>
</dbReference>